<feature type="transmembrane region" description="Helical" evidence="5">
    <location>
        <begin position="35"/>
        <end position="52"/>
    </location>
</feature>
<dbReference type="SMART" id="SM00641">
    <property type="entry name" value="Glyco_25"/>
    <property type="match status" value="1"/>
</dbReference>
<dbReference type="GO" id="GO:0009253">
    <property type="term" value="P:peptidoglycan catabolic process"/>
    <property type="evidence" value="ECO:0007669"/>
    <property type="project" value="InterPro"/>
</dbReference>
<dbReference type="PANTHER" id="PTHR34135">
    <property type="entry name" value="LYSOZYME"/>
    <property type="match status" value="1"/>
</dbReference>
<keyword evidence="2 6" id="KW-0378">Hydrolase</keyword>
<dbReference type="AlphaFoldDB" id="A0A5C0VGV4"/>
<dbReference type="PROSITE" id="PS51904">
    <property type="entry name" value="GLYCOSYL_HYDROL_F25_2"/>
    <property type="match status" value="1"/>
</dbReference>
<keyword evidence="5" id="KW-1133">Transmembrane helix</keyword>
<feature type="compositionally biased region" description="Low complexity" evidence="4">
    <location>
        <begin position="1"/>
        <end position="16"/>
    </location>
</feature>
<organism evidence="6 7">
    <name type="scientific">Pedobacter aquae</name>
    <dbReference type="NCBI Taxonomy" id="2605747"/>
    <lineage>
        <taxon>Bacteria</taxon>
        <taxon>Pseudomonadati</taxon>
        <taxon>Bacteroidota</taxon>
        <taxon>Sphingobacteriia</taxon>
        <taxon>Sphingobacteriales</taxon>
        <taxon>Sphingobacteriaceae</taxon>
        <taxon>Pedobacter</taxon>
    </lineage>
</organism>
<dbReference type="CDD" id="cd06524">
    <property type="entry name" value="GH25_YegX-like"/>
    <property type="match status" value="1"/>
</dbReference>
<dbReference type="GO" id="GO:0016998">
    <property type="term" value="P:cell wall macromolecule catabolic process"/>
    <property type="evidence" value="ECO:0007669"/>
    <property type="project" value="InterPro"/>
</dbReference>
<evidence type="ECO:0000256" key="3">
    <source>
        <dbReference type="ARBA" id="ARBA00023295"/>
    </source>
</evidence>
<gene>
    <name evidence="6" type="ORF">FYC62_05175</name>
</gene>
<dbReference type="GO" id="GO:0003796">
    <property type="term" value="F:lysozyme activity"/>
    <property type="evidence" value="ECO:0007669"/>
    <property type="project" value="InterPro"/>
</dbReference>
<dbReference type="KEGG" id="pej:FYC62_05175"/>
<dbReference type="Gene3D" id="3.20.20.80">
    <property type="entry name" value="Glycosidases"/>
    <property type="match status" value="1"/>
</dbReference>
<dbReference type="InterPro" id="IPR018077">
    <property type="entry name" value="Glyco_hydro_fam25_subgr"/>
</dbReference>
<accession>A0A5C0VGV4</accession>
<dbReference type="Pfam" id="PF01183">
    <property type="entry name" value="Glyco_hydro_25"/>
    <property type="match status" value="1"/>
</dbReference>
<keyword evidence="7" id="KW-1185">Reference proteome</keyword>
<protein>
    <submittedName>
        <fullName evidence="6">Glycoside hydrolase family 25 protein</fullName>
    </submittedName>
</protein>
<keyword evidence="5" id="KW-0812">Transmembrane</keyword>
<reference evidence="6 7" key="1">
    <citation type="submission" date="2019-08" db="EMBL/GenBank/DDBJ databases">
        <title>Pedobacter sp. nov., isolated from Han river, South Korea.</title>
        <authorList>
            <person name="Lee D.-H."/>
            <person name="Kim Y.-S."/>
            <person name="Hwang E.-M."/>
            <person name="Le Tran T.C."/>
            <person name="Cha C.-J."/>
        </authorList>
    </citation>
    <scope>NUCLEOTIDE SEQUENCE [LARGE SCALE GENOMIC DNA]</scope>
    <source>
        <strain evidence="6 7">CJ43</strain>
    </source>
</reference>
<evidence type="ECO:0000256" key="4">
    <source>
        <dbReference type="SAM" id="MobiDB-lite"/>
    </source>
</evidence>
<dbReference type="InterPro" id="IPR002053">
    <property type="entry name" value="Glyco_hydro_25"/>
</dbReference>
<keyword evidence="3" id="KW-0326">Glycosidase</keyword>
<feature type="region of interest" description="Disordered" evidence="4">
    <location>
        <begin position="1"/>
        <end position="25"/>
    </location>
</feature>
<dbReference type="GO" id="GO:0016052">
    <property type="term" value="P:carbohydrate catabolic process"/>
    <property type="evidence" value="ECO:0007669"/>
    <property type="project" value="TreeGrafter"/>
</dbReference>
<dbReference type="EMBL" id="CP043329">
    <property type="protein sequence ID" value="QEK51132.1"/>
    <property type="molecule type" value="Genomic_DNA"/>
</dbReference>
<evidence type="ECO:0000256" key="2">
    <source>
        <dbReference type="ARBA" id="ARBA00022801"/>
    </source>
</evidence>
<dbReference type="PANTHER" id="PTHR34135:SF2">
    <property type="entry name" value="LYSOZYME"/>
    <property type="match status" value="1"/>
</dbReference>
<dbReference type="SUPFAM" id="SSF51445">
    <property type="entry name" value="(Trans)glycosidases"/>
    <property type="match status" value="1"/>
</dbReference>
<evidence type="ECO:0000313" key="7">
    <source>
        <dbReference type="Proteomes" id="UP000323653"/>
    </source>
</evidence>
<dbReference type="RefSeq" id="WP_149074183.1">
    <property type="nucleotide sequence ID" value="NZ_CP043329.1"/>
</dbReference>
<name>A0A5C0VGV4_9SPHI</name>
<dbReference type="Proteomes" id="UP000323653">
    <property type="component" value="Chromosome"/>
</dbReference>
<keyword evidence="5" id="KW-0472">Membrane</keyword>
<evidence type="ECO:0000256" key="5">
    <source>
        <dbReference type="SAM" id="Phobius"/>
    </source>
</evidence>
<evidence type="ECO:0000313" key="6">
    <source>
        <dbReference type="EMBL" id="QEK51132.1"/>
    </source>
</evidence>
<dbReference type="InterPro" id="IPR017853">
    <property type="entry name" value="GH"/>
</dbReference>
<evidence type="ECO:0000256" key="1">
    <source>
        <dbReference type="ARBA" id="ARBA00010646"/>
    </source>
</evidence>
<sequence>MPPIRKTTNRTNTRKPVTTRKKRNTKKTFAQKHKLKFIIILVVLLLFSPLYYGKLFRTAVSTGRWVKDLFVFDEYPHHDEFGIRIPRKYHVHGIDVSSYQGKINWEKVVAMESYNVKLSFAFIKATEGVTLVDSYFQRNWRESKEAGIIRGAYHYFKPKKSGKWQAKFFLQTVNLEAGDLPPVIDIEETGGLSKLELQLNLQEFLNEIEAKTKTKPIIYTGYKFFEDNIKDKFSDYTIWIAHYYQPKLKLPETAWHFWQHADNAHIDGIKGKVDMNVFNGDEVDLSALLIQKSY</sequence>
<proteinExistence type="inferred from homology"/>
<comment type="similarity">
    <text evidence="1">Belongs to the glycosyl hydrolase 25 family.</text>
</comment>